<dbReference type="InterPro" id="IPR020846">
    <property type="entry name" value="MFS_dom"/>
</dbReference>
<feature type="transmembrane region" description="Helical" evidence="6">
    <location>
        <begin position="302"/>
        <end position="332"/>
    </location>
</feature>
<dbReference type="Gene3D" id="1.20.1250.20">
    <property type="entry name" value="MFS general substrate transporter like domains"/>
    <property type="match status" value="2"/>
</dbReference>
<protein>
    <submittedName>
        <fullName evidence="8">MFS transporter</fullName>
    </submittedName>
</protein>
<evidence type="ECO:0000313" key="9">
    <source>
        <dbReference type="Proteomes" id="UP000282076"/>
    </source>
</evidence>
<accession>A0A494XF36</accession>
<keyword evidence="9" id="KW-1185">Reference proteome</keyword>
<feature type="transmembrane region" description="Helical" evidence="6">
    <location>
        <begin position="267"/>
        <end position="290"/>
    </location>
</feature>
<reference evidence="8 9" key="1">
    <citation type="submission" date="2018-10" db="EMBL/GenBank/DDBJ databases">
        <title>Cohnella sp. M2MS4P-1, whole genome shotgun sequence.</title>
        <authorList>
            <person name="Tuo L."/>
        </authorList>
    </citation>
    <scope>NUCLEOTIDE SEQUENCE [LARGE SCALE GENOMIC DNA]</scope>
    <source>
        <strain evidence="8 9">M2MS4P-1</strain>
    </source>
</reference>
<dbReference type="SUPFAM" id="SSF103473">
    <property type="entry name" value="MFS general substrate transporter"/>
    <property type="match status" value="1"/>
</dbReference>
<sequence>MRWLRRARQDFSGWNRNVRLFFLANLFYQIGNGMFSVLYNLYVHSLGYGQGMIGSIVSVQSLAAALMIIPIGLLGDRSSRKIILTIGMLITGFSFMGSSFAQSEFGLRGFAITSGLFTAFFQVTAVPYLAANSTKEQRLRLFSFHFSVMLAAQVIGSFGGGLLGDLLQQLGWSETSSLRGALMLGGLMSIVASAPLLLVRERIGGKGKSAETITVRLKPPQSAADRTSQRAEWTLISKITFTQLLIGFGSGMVVPYLNIYFSDRFTVSLSAIGLLISLGQIMTVISMLIGPTLVNKVGQVRAIVLFQLLSLPFLLLTGFTNLLLVAGIAFLFRQALMNAANPIQSSLLVDRISDSRRGVANSLTQTVFMLGWASMGQVQPRIIEHYGTYWGYVVTFSITGLLYVSSATYYYFIFRVKPQTARPGV</sequence>
<feature type="transmembrane region" description="Helical" evidence="6">
    <location>
        <begin position="20"/>
        <end position="41"/>
    </location>
</feature>
<name>A0A494XF36_9BACL</name>
<evidence type="ECO:0000313" key="8">
    <source>
        <dbReference type="EMBL" id="RKP46704.1"/>
    </source>
</evidence>
<feature type="transmembrane region" description="Helical" evidence="6">
    <location>
        <begin position="53"/>
        <end position="75"/>
    </location>
</feature>
<keyword evidence="2" id="KW-0813">Transport</keyword>
<feature type="transmembrane region" description="Helical" evidence="6">
    <location>
        <begin position="239"/>
        <end position="261"/>
    </location>
</feature>
<dbReference type="GO" id="GO:0022857">
    <property type="term" value="F:transmembrane transporter activity"/>
    <property type="evidence" value="ECO:0007669"/>
    <property type="project" value="InterPro"/>
</dbReference>
<comment type="subcellular location">
    <subcellularLocation>
        <location evidence="1">Cell membrane</location>
        <topology evidence="1">Multi-pass membrane protein</topology>
    </subcellularLocation>
</comment>
<feature type="transmembrane region" description="Helical" evidence="6">
    <location>
        <begin position="180"/>
        <end position="199"/>
    </location>
</feature>
<keyword evidence="4 6" id="KW-1133">Transmembrane helix</keyword>
<feature type="domain" description="Major facilitator superfamily (MFS) profile" evidence="7">
    <location>
        <begin position="17"/>
        <end position="418"/>
    </location>
</feature>
<dbReference type="PROSITE" id="PS50850">
    <property type="entry name" value="MFS"/>
    <property type="match status" value="1"/>
</dbReference>
<evidence type="ECO:0000259" key="7">
    <source>
        <dbReference type="PROSITE" id="PS50850"/>
    </source>
</evidence>
<evidence type="ECO:0000256" key="4">
    <source>
        <dbReference type="ARBA" id="ARBA00022989"/>
    </source>
</evidence>
<dbReference type="GO" id="GO:0005886">
    <property type="term" value="C:plasma membrane"/>
    <property type="evidence" value="ECO:0007669"/>
    <property type="project" value="UniProtKB-SubCell"/>
</dbReference>
<dbReference type="RefSeq" id="WP_120979605.1">
    <property type="nucleotide sequence ID" value="NZ_RBZM01000012.1"/>
</dbReference>
<dbReference type="InterPro" id="IPR036259">
    <property type="entry name" value="MFS_trans_sf"/>
</dbReference>
<dbReference type="AlphaFoldDB" id="A0A494XF36"/>
<feature type="transmembrane region" description="Helical" evidence="6">
    <location>
        <begin position="107"/>
        <end position="129"/>
    </location>
</feature>
<dbReference type="Proteomes" id="UP000282076">
    <property type="component" value="Unassembled WGS sequence"/>
</dbReference>
<dbReference type="InterPro" id="IPR011701">
    <property type="entry name" value="MFS"/>
</dbReference>
<evidence type="ECO:0000256" key="1">
    <source>
        <dbReference type="ARBA" id="ARBA00004651"/>
    </source>
</evidence>
<evidence type="ECO:0000256" key="2">
    <source>
        <dbReference type="ARBA" id="ARBA00022448"/>
    </source>
</evidence>
<dbReference type="EMBL" id="RBZM01000012">
    <property type="protein sequence ID" value="RKP46704.1"/>
    <property type="molecule type" value="Genomic_DNA"/>
</dbReference>
<comment type="caution">
    <text evidence="8">The sequence shown here is derived from an EMBL/GenBank/DDBJ whole genome shotgun (WGS) entry which is preliminary data.</text>
</comment>
<evidence type="ECO:0000256" key="5">
    <source>
        <dbReference type="ARBA" id="ARBA00023136"/>
    </source>
</evidence>
<gene>
    <name evidence="8" type="ORF">D7Z26_24150</name>
</gene>
<keyword evidence="5 6" id="KW-0472">Membrane</keyword>
<keyword evidence="3 6" id="KW-0812">Transmembrane</keyword>
<evidence type="ECO:0000256" key="6">
    <source>
        <dbReference type="SAM" id="Phobius"/>
    </source>
</evidence>
<dbReference type="Pfam" id="PF07690">
    <property type="entry name" value="MFS_1"/>
    <property type="match status" value="1"/>
</dbReference>
<evidence type="ECO:0000256" key="3">
    <source>
        <dbReference type="ARBA" id="ARBA00022692"/>
    </source>
</evidence>
<dbReference type="PANTHER" id="PTHR23525:SF1">
    <property type="entry name" value="NODULIN-LIKE DOMAIN-CONTAINING PROTEIN"/>
    <property type="match status" value="1"/>
</dbReference>
<dbReference type="OrthoDB" id="9810492at2"/>
<organism evidence="8 9">
    <name type="scientific">Cohnella endophytica</name>
    <dbReference type="NCBI Taxonomy" id="2419778"/>
    <lineage>
        <taxon>Bacteria</taxon>
        <taxon>Bacillati</taxon>
        <taxon>Bacillota</taxon>
        <taxon>Bacilli</taxon>
        <taxon>Bacillales</taxon>
        <taxon>Paenibacillaceae</taxon>
        <taxon>Cohnella</taxon>
    </lineage>
</organism>
<feature type="transmembrane region" description="Helical" evidence="6">
    <location>
        <begin position="82"/>
        <end position="101"/>
    </location>
</feature>
<feature type="transmembrane region" description="Helical" evidence="6">
    <location>
        <begin position="141"/>
        <end position="160"/>
    </location>
</feature>
<dbReference type="PANTHER" id="PTHR23525">
    <property type="entry name" value="TRANSPORTER, PUTATIVE-RELATED"/>
    <property type="match status" value="1"/>
</dbReference>
<feature type="transmembrane region" description="Helical" evidence="6">
    <location>
        <begin position="389"/>
        <end position="412"/>
    </location>
</feature>
<proteinExistence type="predicted"/>